<reference evidence="5" key="2">
    <citation type="journal article" date="2023" name="Int. J. Mol. Sci.">
        <title>De Novo Assembly and Annotation of 11 Diverse Shrub Willow (Salix) Genomes Reveals Novel Gene Organization in Sex-Linked Regions.</title>
        <authorList>
            <person name="Hyden B."/>
            <person name="Feng K."/>
            <person name="Yates T.B."/>
            <person name="Jawdy S."/>
            <person name="Cereghino C."/>
            <person name="Smart L.B."/>
            <person name="Muchero W."/>
        </authorList>
    </citation>
    <scope>NUCLEOTIDE SEQUENCE</scope>
    <source>
        <tissue evidence="5">Shoot tip</tissue>
    </source>
</reference>
<dbReference type="Gene3D" id="3.30.200.20">
    <property type="entry name" value="Phosphorylase Kinase, domain 1"/>
    <property type="match status" value="1"/>
</dbReference>
<dbReference type="EMBL" id="JAPFFK010000015">
    <property type="protein sequence ID" value="KAJ6711311.1"/>
    <property type="molecule type" value="Genomic_DNA"/>
</dbReference>
<gene>
    <name evidence="5" type="ORF">OIU79_007710</name>
</gene>
<dbReference type="GO" id="GO:0005886">
    <property type="term" value="C:plasma membrane"/>
    <property type="evidence" value="ECO:0007669"/>
    <property type="project" value="TreeGrafter"/>
</dbReference>
<evidence type="ECO:0000256" key="3">
    <source>
        <dbReference type="PROSITE-ProRule" id="PRU10141"/>
    </source>
</evidence>
<dbReference type="PROSITE" id="PS00107">
    <property type="entry name" value="PROTEIN_KINASE_ATP"/>
    <property type="match status" value="1"/>
</dbReference>
<dbReference type="PROSITE" id="PS50011">
    <property type="entry name" value="PROTEIN_KINASE_DOM"/>
    <property type="match status" value="1"/>
</dbReference>
<dbReference type="Gene3D" id="1.10.510.10">
    <property type="entry name" value="Transferase(Phosphotransferase) domain 1"/>
    <property type="match status" value="1"/>
</dbReference>
<dbReference type="SUPFAM" id="SSF56112">
    <property type="entry name" value="Protein kinase-like (PK-like)"/>
    <property type="match status" value="1"/>
</dbReference>
<feature type="binding site" evidence="3">
    <location>
        <position position="46"/>
    </location>
    <ligand>
        <name>ATP</name>
        <dbReference type="ChEBI" id="CHEBI:30616"/>
    </ligand>
</feature>
<dbReference type="OrthoDB" id="4062651at2759"/>
<dbReference type="Pfam" id="PF00069">
    <property type="entry name" value="Pkinase"/>
    <property type="match status" value="1"/>
</dbReference>
<name>A0A9Q0YV59_SALPP</name>
<evidence type="ECO:0000259" key="4">
    <source>
        <dbReference type="PROSITE" id="PS50011"/>
    </source>
</evidence>
<reference evidence="5" key="1">
    <citation type="submission" date="2022-11" db="EMBL/GenBank/DDBJ databases">
        <authorList>
            <person name="Hyden B.L."/>
            <person name="Feng K."/>
            <person name="Yates T."/>
            <person name="Jawdy S."/>
            <person name="Smart L.B."/>
            <person name="Muchero W."/>
        </authorList>
    </citation>
    <scope>NUCLEOTIDE SEQUENCE</scope>
    <source>
        <tissue evidence="5">Shoot tip</tissue>
    </source>
</reference>
<organism evidence="5 6">
    <name type="scientific">Salix purpurea</name>
    <name type="common">Purple osier willow</name>
    <dbReference type="NCBI Taxonomy" id="77065"/>
    <lineage>
        <taxon>Eukaryota</taxon>
        <taxon>Viridiplantae</taxon>
        <taxon>Streptophyta</taxon>
        <taxon>Embryophyta</taxon>
        <taxon>Tracheophyta</taxon>
        <taxon>Spermatophyta</taxon>
        <taxon>Magnoliopsida</taxon>
        <taxon>eudicotyledons</taxon>
        <taxon>Gunneridae</taxon>
        <taxon>Pentapetalae</taxon>
        <taxon>rosids</taxon>
        <taxon>fabids</taxon>
        <taxon>Malpighiales</taxon>
        <taxon>Salicaceae</taxon>
        <taxon>Saliceae</taxon>
        <taxon>Salix</taxon>
    </lineage>
</organism>
<dbReference type="Proteomes" id="UP001151532">
    <property type="component" value="Chromosome 1"/>
</dbReference>
<keyword evidence="2 3" id="KW-0067">ATP-binding</keyword>
<evidence type="ECO:0000256" key="1">
    <source>
        <dbReference type="ARBA" id="ARBA00022741"/>
    </source>
</evidence>
<keyword evidence="1 3" id="KW-0547">Nucleotide-binding</keyword>
<proteinExistence type="predicted"/>
<dbReference type="GO" id="GO:0004672">
    <property type="term" value="F:protein kinase activity"/>
    <property type="evidence" value="ECO:0007669"/>
    <property type="project" value="InterPro"/>
</dbReference>
<keyword evidence="6" id="KW-1185">Reference proteome</keyword>
<dbReference type="GO" id="GO:0005524">
    <property type="term" value="F:ATP binding"/>
    <property type="evidence" value="ECO:0007669"/>
    <property type="project" value="UniProtKB-UniRule"/>
</dbReference>
<sequence length="319" mass="35619">MEEWWGNKTTARATGSFSPSRLLGKGSHGSVYKGILEENQLVAIKKSSNSSGHVSNDNSKKLENEICVLSSLRESPYVINFLGTTHDDDHDSACKEKNRLLVLEFMPNGSLYDLLHADVNPPSWPKRVEIAIQIARAIQSLHEGKPLIGRLGWQILDLLCCAWSHHRVPDLDQTQPAGTIGYLDPCYTTPGKLSTKNDVFSYGVVLLEIISCQKVIDVSRLPASMVDWAVPLIEKQKLMEICDSRIALPPFMEGTIKHLLYVASRCVSCKEENRPSMSEIVSGMDQNCLAGRVKIPSWSSLMWSVILMRRPRKFPKAMA</sequence>
<dbReference type="PANTHER" id="PTHR27001:SF850">
    <property type="entry name" value="OS01G0267800 PROTEIN"/>
    <property type="match status" value="1"/>
</dbReference>
<accession>A0A9Q0YV59</accession>
<dbReference type="Pfam" id="PF07714">
    <property type="entry name" value="PK_Tyr_Ser-Thr"/>
    <property type="match status" value="1"/>
</dbReference>
<dbReference type="InterPro" id="IPR011009">
    <property type="entry name" value="Kinase-like_dom_sf"/>
</dbReference>
<evidence type="ECO:0000313" key="6">
    <source>
        <dbReference type="Proteomes" id="UP001151532"/>
    </source>
</evidence>
<evidence type="ECO:0000256" key="2">
    <source>
        <dbReference type="ARBA" id="ARBA00022840"/>
    </source>
</evidence>
<evidence type="ECO:0000313" key="5">
    <source>
        <dbReference type="EMBL" id="KAJ6711311.1"/>
    </source>
</evidence>
<protein>
    <recommendedName>
        <fullName evidence="4">Protein kinase domain-containing protein</fullName>
    </recommendedName>
</protein>
<dbReference type="InterPro" id="IPR001245">
    <property type="entry name" value="Ser-Thr/Tyr_kinase_cat_dom"/>
</dbReference>
<comment type="caution">
    <text evidence="5">The sequence shown here is derived from an EMBL/GenBank/DDBJ whole genome shotgun (WGS) entry which is preliminary data.</text>
</comment>
<dbReference type="InterPro" id="IPR017441">
    <property type="entry name" value="Protein_kinase_ATP_BS"/>
</dbReference>
<dbReference type="AlphaFoldDB" id="A0A9Q0YV59"/>
<dbReference type="PANTHER" id="PTHR27001">
    <property type="entry name" value="OS01G0253100 PROTEIN"/>
    <property type="match status" value="1"/>
</dbReference>
<dbReference type="InterPro" id="IPR000719">
    <property type="entry name" value="Prot_kinase_dom"/>
</dbReference>
<feature type="domain" description="Protein kinase" evidence="4">
    <location>
        <begin position="17"/>
        <end position="289"/>
    </location>
</feature>